<sequence>CVEGCPRAAAWSGYARSTGCRTSPVVVGRRTGGERCQLVSRPPVS</sequence>
<feature type="non-terminal residue" evidence="1">
    <location>
        <position position="1"/>
    </location>
</feature>
<reference evidence="1" key="1">
    <citation type="submission" date="2020-02" db="EMBL/GenBank/DDBJ databases">
        <authorList>
            <person name="Meier V. D."/>
        </authorList>
    </citation>
    <scope>NUCLEOTIDE SEQUENCE</scope>
    <source>
        <strain evidence="1">AVDCRST_MAG66</strain>
    </source>
</reference>
<evidence type="ECO:0000313" key="1">
    <source>
        <dbReference type="EMBL" id="CAA9383741.1"/>
    </source>
</evidence>
<protein>
    <submittedName>
        <fullName evidence="1">Uncharacterized protein</fullName>
    </submittedName>
</protein>
<accession>A0A6J4NFF4</accession>
<dbReference type="AlphaFoldDB" id="A0A6J4NFF4"/>
<proteinExistence type="predicted"/>
<name>A0A6J4NFF4_9PSEU</name>
<dbReference type="EMBL" id="CADCUS010000067">
    <property type="protein sequence ID" value="CAA9383741.1"/>
    <property type="molecule type" value="Genomic_DNA"/>
</dbReference>
<organism evidence="1">
    <name type="scientific">uncultured Pseudonocardia sp</name>
    <dbReference type="NCBI Taxonomy" id="211455"/>
    <lineage>
        <taxon>Bacteria</taxon>
        <taxon>Bacillati</taxon>
        <taxon>Actinomycetota</taxon>
        <taxon>Actinomycetes</taxon>
        <taxon>Pseudonocardiales</taxon>
        <taxon>Pseudonocardiaceae</taxon>
        <taxon>Pseudonocardia</taxon>
        <taxon>environmental samples</taxon>
    </lineage>
</organism>
<feature type="non-terminal residue" evidence="1">
    <location>
        <position position="45"/>
    </location>
</feature>
<gene>
    <name evidence="1" type="ORF">AVDCRST_MAG66-497</name>
</gene>